<keyword evidence="3" id="KW-0862">Zinc</keyword>
<keyword evidence="2" id="KW-0479">Metal-binding</keyword>
<comment type="similarity">
    <text evidence="4">Belongs to the eukaryotic/archaeal RNase P protein component 4 family.</text>
</comment>
<dbReference type="OrthoDB" id="128536at2759"/>
<reference evidence="7" key="1">
    <citation type="submission" date="2016-06" db="UniProtKB">
        <authorList>
            <consortium name="WormBaseParasite"/>
        </authorList>
    </citation>
    <scope>IDENTIFICATION</scope>
</reference>
<dbReference type="PANTHER" id="PTHR14742:SF0">
    <property type="entry name" value="RIBONUCLEASE P PROTEIN SUBUNIT P21"/>
    <property type="match status" value="1"/>
</dbReference>
<reference evidence="5 6" key="2">
    <citation type="submission" date="2018-11" db="EMBL/GenBank/DDBJ databases">
        <authorList>
            <consortium name="Pathogen Informatics"/>
        </authorList>
    </citation>
    <scope>NUCLEOTIDE SEQUENCE [LARGE SCALE GENOMIC DNA]</scope>
</reference>
<evidence type="ECO:0000256" key="3">
    <source>
        <dbReference type="ARBA" id="ARBA00022833"/>
    </source>
</evidence>
<keyword evidence="1" id="KW-0819">tRNA processing</keyword>
<dbReference type="GO" id="GO:0005655">
    <property type="term" value="C:nucleolar ribonuclease P complex"/>
    <property type="evidence" value="ECO:0007669"/>
    <property type="project" value="TreeGrafter"/>
</dbReference>
<name>A0A183J9P0_9BILA</name>
<evidence type="ECO:0000313" key="6">
    <source>
        <dbReference type="Proteomes" id="UP000270296"/>
    </source>
</evidence>
<dbReference type="GO" id="GO:0046872">
    <property type="term" value="F:metal ion binding"/>
    <property type="evidence" value="ECO:0007669"/>
    <property type="project" value="UniProtKB-KW"/>
</dbReference>
<evidence type="ECO:0000256" key="2">
    <source>
        <dbReference type="ARBA" id="ARBA00022723"/>
    </source>
</evidence>
<dbReference type="Gene3D" id="6.20.50.20">
    <property type="match status" value="1"/>
</dbReference>
<evidence type="ECO:0000313" key="5">
    <source>
        <dbReference type="EMBL" id="VDP49915.1"/>
    </source>
</evidence>
<proteinExistence type="inferred from homology"/>
<sequence>MISATSVVTADAAEMKLPQQKVIRPEIKLTNRPNYHHVNFLLQAAAFVKCSGASDALSQVYSDTAVGVKQKGRVRLHPSLKRCVCKRCNGLLTPPAGSSLRLRKVSGKTCLVVKCERCATGKRFVVSDNHCLKGEKLDGYTLVF</sequence>
<dbReference type="Pfam" id="PF04032">
    <property type="entry name" value="Rpr2"/>
    <property type="match status" value="1"/>
</dbReference>
<dbReference type="AlphaFoldDB" id="A0A183J9P0"/>
<evidence type="ECO:0000313" key="7">
    <source>
        <dbReference type="WBParaSite" id="SBAD_0001299801-mRNA-1"/>
    </source>
</evidence>
<gene>
    <name evidence="5" type="ORF">SBAD_LOCUS12588</name>
</gene>
<dbReference type="Proteomes" id="UP000270296">
    <property type="component" value="Unassembled WGS sequence"/>
</dbReference>
<protein>
    <submittedName>
        <fullName evidence="7">Rpr2-domain-containing protein</fullName>
    </submittedName>
</protein>
<organism evidence="7">
    <name type="scientific">Soboliphyme baturini</name>
    <dbReference type="NCBI Taxonomy" id="241478"/>
    <lineage>
        <taxon>Eukaryota</taxon>
        <taxon>Metazoa</taxon>
        <taxon>Ecdysozoa</taxon>
        <taxon>Nematoda</taxon>
        <taxon>Enoplea</taxon>
        <taxon>Dorylaimia</taxon>
        <taxon>Dioctophymatida</taxon>
        <taxon>Dioctophymatoidea</taxon>
        <taxon>Soboliphymatidae</taxon>
        <taxon>Soboliphyme</taxon>
    </lineage>
</organism>
<evidence type="ECO:0000256" key="1">
    <source>
        <dbReference type="ARBA" id="ARBA00022694"/>
    </source>
</evidence>
<dbReference type="EMBL" id="UZAM01018216">
    <property type="protein sequence ID" value="VDP49915.1"/>
    <property type="molecule type" value="Genomic_DNA"/>
</dbReference>
<dbReference type="WBParaSite" id="SBAD_0001299801-mRNA-1">
    <property type="protein sequence ID" value="SBAD_0001299801-mRNA-1"/>
    <property type="gene ID" value="SBAD_0001299801"/>
</dbReference>
<dbReference type="PANTHER" id="PTHR14742">
    <property type="entry name" value="RIBONUCLEASE P SUBUNIT P21"/>
    <property type="match status" value="1"/>
</dbReference>
<evidence type="ECO:0000256" key="4">
    <source>
        <dbReference type="ARBA" id="ARBA00038402"/>
    </source>
</evidence>
<keyword evidence="6" id="KW-1185">Reference proteome</keyword>
<dbReference type="GO" id="GO:0008033">
    <property type="term" value="P:tRNA processing"/>
    <property type="evidence" value="ECO:0007669"/>
    <property type="project" value="UniProtKB-KW"/>
</dbReference>
<accession>A0A183J9P0</accession>
<dbReference type="InterPro" id="IPR007175">
    <property type="entry name" value="Rpr2/Snm1/Rpp21"/>
</dbReference>